<dbReference type="Proteomes" id="UP000189857">
    <property type="component" value="Unassembled WGS sequence"/>
</dbReference>
<dbReference type="SUPFAM" id="SSF51445">
    <property type="entry name" value="(Trans)glycosidases"/>
    <property type="match status" value="1"/>
</dbReference>
<reference evidence="5 6" key="1">
    <citation type="submission" date="2017-02" db="EMBL/GenBank/DDBJ databases">
        <authorList>
            <person name="Peterson S.W."/>
        </authorList>
    </citation>
    <scope>NUCLEOTIDE SEQUENCE [LARGE SCALE GENOMIC DNA]</scope>
    <source>
        <strain evidence="5 6">ATCC 17233</strain>
    </source>
</reference>
<protein>
    <submittedName>
        <fullName evidence="5">Glycosidase</fullName>
    </submittedName>
</protein>
<dbReference type="Gene3D" id="2.60.40.10">
    <property type="entry name" value="Immunoglobulins"/>
    <property type="match status" value="1"/>
</dbReference>
<dbReference type="InterPro" id="IPR004185">
    <property type="entry name" value="Glyco_hydro_13_lg-like_dom"/>
</dbReference>
<evidence type="ECO:0000256" key="2">
    <source>
        <dbReference type="ARBA" id="ARBA00022801"/>
    </source>
</evidence>
<keyword evidence="2" id="KW-0378">Hydrolase</keyword>
<dbReference type="Pfam" id="PF02903">
    <property type="entry name" value="Alpha-amylase_N"/>
    <property type="match status" value="1"/>
</dbReference>
<dbReference type="SUPFAM" id="SSF81296">
    <property type="entry name" value="E set domains"/>
    <property type="match status" value="1"/>
</dbReference>
<feature type="domain" description="Glycosyl hydrolase family 13 catalytic" evidence="4">
    <location>
        <begin position="145"/>
        <end position="508"/>
    </location>
</feature>
<keyword evidence="6" id="KW-1185">Reference proteome</keyword>
<dbReference type="InterPro" id="IPR013783">
    <property type="entry name" value="Ig-like_fold"/>
</dbReference>
<evidence type="ECO:0000256" key="1">
    <source>
        <dbReference type="ARBA" id="ARBA00008061"/>
    </source>
</evidence>
<dbReference type="Gene3D" id="3.90.400.10">
    <property type="entry name" value="Oligo-1,6-glucosidase, Domain 2"/>
    <property type="match status" value="1"/>
</dbReference>
<dbReference type="GO" id="GO:0004553">
    <property type="term" value="F:hydrolase activity, hydrolyzing O-glycosyl compounds"/>
    <property type="evidence" value="ECO:0007669"/>
    <property type="project" value="InterPro"/>
</dbReference>
<name>A0A1T4PWN1_9FIRM</name>
<evidence type="ECO:0000256" key="3">
    <source>
        <dbReference type="ARBA" id="ARBA00023295"/>
    </source>
</evidence>
<dbReference type="AlphaFoldDB" id="A0A1T4PWN1"/>
<proteinExistence type="inferred from homology"/>
<dbReference type="OrthoDB" id="9805159at2"/>
<dbReference type="CDD" id="cd11338">
    <property type="entry name" value="AmyAc_CMD"/>
    <property type="match status" value="1"/>
</dbReference>
<comment type="similarity">
    <text evidence="1">Belongs to the glycosyl hydrolase 13 family.</text>
</comment>
<organism evidence="5 6">
    <name type="scientific">Eubacterium ruminantium</name>
    <dbReference type="NCBI Taxonomy" id="42322"/>
    <lineage>
        <taxon>Bacteria</taxon>
        <taxon>Bacillati</taxon>
        <taxon>Bacillota</taxon>
        <taxon>Clostridia</taxon>
        <taxon>Eubacteriales</taxon>
        <taxon>Eubacteriaceae</taxon>
        <taxon>Eubacterium</taxon>
    </lineage>
</organism>
<gene>
    <name evidence="5" type="ORF">SAMN02745110_02149</name>
</gene>
<sequence length="585" mass="69222">MNLAAIYHRTTDKYAYQLSDTELVINIETGYDVDHIYIHQGDPYLAGIMGGREEWKGKREEIYYKKREKEHIWWTTTLFPEYKRCKYYFEIISGEERVFLFEDGFYTEEEMHRPGKVLSYFIYPWMNPVDTFRTPDWVNETVWYQIFPERFCNGDKSNDNPGTKPWKCEEIKGYCDYYGGDLQGIIDRFNHIKNLGITGIYLTPVFEADSNHKYNTANYKKVDPHFGTNEKLRELVNLAHKNGIRVMLDAVFNHTGTDISMWQDILTNGEMSKYKDWYMINDWPVDKKCDTKDGRFYSFAFFEQMPKLNTNNPEVREYLKDIVRFWMMEFDIDGLRFDVGNEISHRLLQELRVMTKSIKPDFYLLGEIWHDATPWLLGSEYDAVMNYPLSTAISNYWIYPEWDSIEFEYGVNRSFTMYMQQANDVMFNLLDSHDTNRLIDKVKDEDVFYQQLAVLYTMPGSPCIYYGTEIVMPGGFDPDCRRCMPWDEIDAGKFDTEIEEMKKLINLRKTYKAARSRNFHFPNSIDDKRTVEYIKLCDEGNISIILNCGDETIEIPPEISCKHVIYSRKYEAGKLQAKGILISIL</sequence>
<dbReference type="CDD" id="cd02857">
    <property type="entry name" value="E_set_CDase_PDE_N"/>
    <property type="match status" value="1"/>
</dbReference>
<dbReference type="EMBL" id="FUXA01000014">
    <property type="protein sequence ID" value="SJZ95358.1"/>
    <property type="molecule type" value="Genomic_DNA"/>
</dbReference>
<accession>A0A1T4PWN1</accession>
<dbReference type="RefSeq" id="WP_078787946.1">
    <property type="nucleotide sequence ID" value="NZ_FMTO01000013.1"/>
</dbReference>
<dbReference type="InterPro" id="IPR014756">
    <property type="entry name" value="Ig_E-set"/>
</dbReference>
<dbReference type="PANTHER" id="PTHR10357">
    <property type="entry name" value="ALPHA-AMYLASE FAMILY MEMBER"/>
    <property type="match status" value="1"/>
</dbReference>
<dbReference type="SMART" id="SM00642">
    <property type="entry name" value="Aamy"/>
    <property type="match status" value="1"/>
</dbReference>
<evidence type="ECO:0000313" key="5">
    <source>
        <dbReference type="EMBL" id="SJZ95358.1"/>
    </source>
</evidence>
<dbReference type="InterPro" id="IPR006047">
    <property type="entry name" value="GH13_cat_dom"/>
</dbReference>
<dbReference type="PANTHER" id="PTHR10357:SF210">
    <property type="entry name" value="MALTODEXTRIN GLUCOSIDASE"/>
    <property type="match status" value="1"/>
</dbReference>
<evidence type="ECO:0000259" key="4">
    <source>
        <dbReference type="SMART" id="SM00642"/>
    </source>
</evidence>
<dbReference type="InterPro" id="IPR045857">
    <property type="entry name" value="O16G_dom_2"/>
</dbReference>
<evidence type="ECO:0000313" key="6">
    <source>
        <dbReference type="Proteomes" id="UP000189857"/>
    </source>
</evidence>
<dbReference type="GO" id="GO:0005975">
    <property type="term" value="P:carbohydrate metabolic process"/>
    <property type="evidence" value="ECO:0007669"/>
    <property type="project" value="InterPro"/>
</dbReference>
<dbReference type="InterPro" id="IPR017853">
    <property type="entry name" value="GH"/>
</dbReference>
<dbReference type="Gene3D" id="3.20.20.80">
    <property type="entry name" value="Glycosidases"/>
    <property type="match status" value="1"/>
</dbReference>
<keyword evidence="3 5" id="KW-0326">Glycosidase</keyword>
<dbReference type="Pfam" id="PF00128">
    <property type="entry name" value="Alpha-amylase"/>
    <property type="match status" value="1"/>
</dbReference>